<protein>
    <submittedName>
        <fullName evidence="3">Uncharacterized protein C19orf47-like</fullName>
    </submittedName>
</protein>
<dbReference type="GeneID" id="102802834"/>
<evidence type="ECO:0000259" key="1">
    <source>
        <dbReference type="PROSITE" id="PS50105"/>
    </source>
</evidence>
<dbReference type="RefSeq" id="XP_006822438.1">
    <property type="nucleotide sequence ID" value="XM_006822375.1"/>
</dbReference>
<dbReference type="InterPro" id="IPR013761">
    <property type="entry name" value="SAM/pointed_sf"/>
</dbReference>
<dbReference type="CDD" id="cd09531">
    <property type="entry name" value="SAM_CS047"/>
    <property type="match status" value="1"/>
</dbReference>
<organism evidence="2 3">
    <name type="scientific">Saccoglossus kowalevskii</name>
    <name type="common">Acorn worm</name>
    <dbReference type="NCBI Taxonomy" id="10224"/>
    <lineage>
        <taxon>Eukaryota</taxon>
        <taxon>Metazoa</taxon>
        <taxon>Hemichordata</taxon>
        <taxon>Enteropneusta</taxon>
        <taxon>Harrimaniidae</taxon>
        <taxon>Saccoglossus</taxon>
    </lineage>
</organism>
<feature type="non-terminal residue" evidence="3">
    <location>
        <position position="1"/>
    </location>
</feature>
<dbReference type="PANTHER" id="PTHR21359">
    <property type="entry name" value="DUF5577 DOMAIN-CONTAINING PROTEIN"/>
    <property type="match status" value="1"/>
</dbReference>
<reference evidence="3" key="1">
    <citation type="submission" date="2025-08" db="UniProtKB">
        <authorList>
            <consortium name="RefSeq"/>
        </authorList>
    </citation>
    <scope>IDENTIFICATION</scope>
    <source>
        <tissue evidence="3">Testes</tissue>
    </source>
</reference>
<dbReference type="Gene3D" id="1.10.150.50">
    <property type="entry name" value="Transcription Factor, Ets-1"/>
    <property type="match status" value="1"/>
</dbReference>
<keyword evidence="2" id="KW-1185">Reference proteome</keyword>
<proteinExistence type="predicted"/>
<accession>A0ABM0MQZ7</accession>
<dbReference type="PROSITE" id="PS50105">
    <property type="entry name" value="SAM_DOMAIN"/>
    <property type="match status" value="1"/>
</dbReference>
<dbReference type="Pfam" id="PF18017">
    <property type="entry name" value="SAM_4"/>
    <property type="match status" value="1"/>
</dbReference>
<name>A0ABM0MQZ7_SACKO</name>
<dbReference type="InterPro" id="IPR001660">
    <property type="entry name" value="SAM"/>
</dbReference>
<feature type="domain" description="SAM" evidence="1">
    <location>
        <begin position="1"/>
        <end position="59"/>
    </location>
</feature>
<dbReference type="Proteomes" id="UP000694865">
    <property type="component" value="Unplaced"/>
</dbReference>
<evidence type="ECO:0000313" key="2">
    <source>
        <dbReference type="Proteomes" id="UP000694865"/>
    </source>
</evidence>
<dbReference type="InterPro" id="IPR039161">
    <property type="entry name" value="C19orf47-like"/>
</dbReference>
<evidence type="ECO:0000313" key="3">
    <source>
        <dbReference type="RefSeq" id="XP_006822438.1"/>
    </source>
</evidence>
<sequence length="149" mass="16680">MSEWIKFFTGAGIPPGAASTYSLSFIDNRIKRNMLLDLTKEYLKEMGISVMGDVIAILKYARSTHLKEEREMPALSALPATQDGKIEIKRQTTAGNRMLEHYMRKEGMISSEPEAKVKVTTEMAARLGAVPKRGNYTMIKTGLSKCYNN</sequence>
<dbReference type="PANTHER" id="PTHR21359:SF1">
    <property type="entry name" value="DUF5577 DOMAIN-CONTAINING PROTEIN"/>
    <property type="match status" value="1"/>
</dbReference>
<dbReference type="SUPFAM" id="SSF47769">
    <property type="entry name" value="SAM/Pointed domain"/>
    <property type="match status" value="1"/>
</dbReference>
<gene>
    <name evidence="3" type="primary">LOC102802834</name>
</gene>
<dbReference type="InterPro" id="IPR040772">
    <property type="entry name" value="C19orf47_SAM"/>
</dbReference>